<dbReference type="GO" id="GO:0004146">
    <property type="term" value="F:dihydrofolate reductase activity"/>
    <property type="evidence" value="ECO:0007669"/>
    <property type="project" value="UniProtKB-EC"/>
</dbReference>
<dbReference type="GO" id="GO:0046655">
    <property type="term" value="P:folic acid metabolic process"/>
    <property type="evidence" value="ECO:0007669"/>
    <property type="project" value="TreeGrafter"/>
</dbReference>
<evidence type="ECO:0000256" key="3">
    <source>
        <dbReference type="ARBA" id="ARBA00012856"/>
    </source>
</evidence>
<organism evidence="11 12">
    <name type="scientific">Neisseria sicca VK64</name>
    <dbReference type="NCBI Taxonomy" id="1095748"/>
    <lineage>
        <taxon>Bacteria</taxon>
        <taxon>Pseudomonadati</taxon>
        <taxon>Pseudomonadota</taxon>
        <taxon>Betaproteobacteria</taxon>
        <taxon>Neisseriales</taxon>
        <taxon>Neisseriaceae</taxon>
        <taxon>Neisseria</taxon>
    </lineage>
</organism>
<dbReference type="PROSITE" id="PS00075">
    <property type="entry name" value="DHFR_1"/>
    <property type="match status" value="1"/>
</dbReference>
<comment type="caution">
    <text evidence="11">The sequence shown here is derived from an EMBL/GenBank/DDBJ whole genome shotgun (WGS) entry which is preliminary data.</text>
</comment>
<comment type="pathway">
    <text evidence="1 8">Cofactor biosynthesis; tetrahydrofolate biosynthesis; 5,6,7,8-tetrahydrofolate from 7,8-dihydrofolate: step 1/1.</text>
</comment>
<accession>I2NW88</accession>
<evidence type="ECO:0000256" key="7">
    <source>
        <dbReference type="ARBA" id="ARBA00025067"/>
    </source>
</evidence>
<dbReference type="GO" id="GO:0005829">
    <property type="term" value="C:cytosol"/>
    <property type="evidence" value="ECO:0007669"/>
    <property type="project" value="TreeGrafter"/>
</dbReference>
<keyword evidence="5 8" id="KW-0521">NADP</keyword>
<dbReference type="Proteomes" id="UP000004473">
    <property type="component" value="Unassembled WGS sequence"/>
</dbReference>
<dbReference type="InterPro" id="IPR024072">
    <property type="entry name" value="DHFR-like_dom_sf"/>
</dbReference>
<evidence type="ECO:0000256" key="2">
    <source>
        <dbReference type="ARBA" id="ARBA00009539"/>
    </source>
</evidence>
<evidence type="ECO:0000256" key="1">
    <source>
        <dbReference type="ARBA" id="ARBA00004903"/>
    </source>
</evidence>
<dbReference type="PATRIC" id="fig|1095748.3.peg.368"/>
<dbReference type="PIRSF" id="PIRSF000194">
    <property type="entry name" value="DHFR"/>
    <property type="match status" value="1"/>
</dbReference>
<reference evidence="11 12" key="1">
    <citation type="submission" date="2012-04" db="EMBL/GenBank/DDBJ databases">
        <authorList>
            <person name="Harkins D.M."/>
            <person name="Madupu R."/>
            <person name="Durkin A.S."/>
            <person name="Torralba M."/>
            <person name="Methe B."/>
            <person name="Sutton G.G."/>
            <person name="Nelson K.E."/>
        </authorList>
    </citation>
    <scope>NUCLEOTIDE SEQUENCE [LARGE SCALE GENOMIC DNA]</scope>
    <source>
        <strain evidence="11 12">VK64</strain>
    </source>
</reference>
<sequence length="189" mass="21103">MVFMPPFKHLRLHIVYNTATSQPKDHLMPKITLIAACAPDRCIGINNTMPWHLPEDFAFFKSYTLDKPVVMGRKTWESLPRKPLPGRRNIVISRQADYPAEGAETVGSLEEALALCAAAEEVIIMGGAQIYAQALLLASDLRITEVALDVQGDAFFPEFSPSEWREAARETHTSANGTGYAFVHYTRIR</sequence>
<dbReference type="PANTHER" id="PTHR48069">
    <property type="entry name" value="DIHYDROFOLATE REDUCTASE"/>
    <property type="match status" value="1"/>
</dbReference>
<comment type="catalytic activity">
    <reaction evidence="8">
        <text>(6S)-5,6,7,8-tetrahydrofolate + NADP(+) = 7,8-dihydrofolate + NADPH + H(+)</text>
        <dbReference type="Rhea" id="RHEA:15009"/>
        <dbReference type="ChEBI" id="CHEBI:15378"/>
        <dbReference type="ChEBI" id="CHEBI:57451"/>
        <dbReference type="ChEBI" id="CHEBI:57453"/>
        <dbReference type="ChEBI" id="CHEBI:57783"/>
        <dbReference type="ChEBI" id="CHEBI:58349"/>
        <dbReference type="EC" id="1.5.1.3"/>
    </reaction>
</comment>
<dbReference type="PANTHER" id="PTHR48069:SF3">
    <property type="entry name" value="DIHYDROFOLATE REDUCTASE"/>
    <property type="match status" value="1"/>
</dbReference>
<keyword evidence="6 8" id="KW-0560">Oxidoreductase</keyword>
<evidence type="ECO:0000256" key="4">
    <source>
        <dbReference type="ARBA" id="ARBA00022563"/>
    </source>
</evidence>
<dbReference type="Gene3D" id="3.40.430.10">
    <property type="entry name" value="Dihydrofolate Reductase, subunit A"/>
    <property type="match status" value="1"/>
</dbReference>
<dbReference type="InterPro" id="IPR001796">
    <property type="entry name" value="DHFR_dom"/>
</dbReference>
<dbReference type="CDD" id="cd00209">
    <property type="entry name" value="DHFR"/>
    <property type="match status" value="1"/>
</dbReference>
<protein>
    <recommendedName>
        <fullName evidence="3 8">Dihydrofolate reductase</fullName>
        <ecNumber evidence="3 8">1.5.1.3</ecNumber>
    </recommendedName>
</protein>
<evidence type="ECO:0000256" key="5">
    <source>
        <dbReference type="ARBA" id="ARBA00022857"/>
    </source>
</evidence>
<dbReference type="SUPFAM" id="SSF53597">
    <property type="entry name" value="Dihydrofolate reductase-like"/>
    <property type="match status" value="1"/>
</dbReference>
<evidence type="ECO:0000256" key="6">
    <source>
        <dbReference type="ARBA" id="ARBA00023002"/>
    </source>
</evidence>
<dbReference type="UniPathway" id="UPA00077">
    <property type="reaction ID" value="UER00158"/>
</dbReference>
<dbReference type="GO" id="GO:0046654">
    <property type="term" value="P:tetrahydrofolate biosynthetic process"/>
    <property type="evidence" value="ECO:0007669"/>
    <property type="project" value="UniProtKB-UniPathway"/>
</dbReference>
<evidence type="ECO:0000313" key="12">
    <source>
        <dbReference type="Proteomes" id="UP000004473"/>
    </source>
</evidence>
<evidence type="ECO:0000256" key="9">
    <source>
        <dbReference type="RuleBase" id="RU004474"/>
    </source>
</evidence>
<dbReference type="Pfam" id="PF00186">
    <property type="entry name" value="DHFR_1"/>
    <property type="match status" value="1"/>
</dbReference>
<dbReference type="InterPro" id="IPR012259">
    <property type="entry name" value="DHFR"/>
</dbReference>
<dbReference type="FunFam" id="3.40.430.10:FF:000001">
    <property type="entry name" value="Dihydrofolate reductase"/>
    <property type="match status" value="1"/>
</dbReference>
<dbReference type="PRINTS" id="PR00070">
    <property type="entry name" value="DHFR"/>
</dbReference>
<comment type="similarity">
    <text evidence="2 8 9">Belongs to the dihydrofolate reductase family.</text>
</comment>
<dbReference type="EC" id="1.5.1.3" evidence="3 8"/>
<dbReference type="EMBL" id="AJMT01000022">
    <property type="protein sequence ID" value="EIG30099.1"/>
    <property type="molecule type" value="Genomic_DNA"/>
</dbReference>
<dbReference type="GO" id="GO:0046452">
    <property type="term" value="P:dihydrofolate metabolic process"/>
    <property type="evidence" value="ECO:0007669"/>
    <property type="project" value="TreeGrafter"/>
</dbReference>
<evidence type="ECO:0000259" key="10">
    <source>
        <dbReference type="PROSITE" id="PS51330"/>
    </source>
</evidence>
<proteinExistence type="inferred from homology"/>
<dbReference type="GO" id="GO:0006730">
    <property type="term" value="P:one-carbon metabolic process"/>
    <property type="evidence" value="ECO:0007669"/>
    <property type="project" value="UniProtKB-KW"/>
</dbReference>
<gene>
    <name evidence="11" type="primary">folA</name>
    <name evidence="11" type="ORF">HMPREF1051_2245</name>
</gene>
<comment type="function">
    <text evidence="7 8">Key enzyme in folate metabolism. Catalyzes an essential reaction for de novo glycine and purine synthesis, and for DNA precursor synthesis.</text>
</comment>
<feature type="domain" description="DHFR" evidence="10">
    <location>
        <begin position="30"/>
        <end position="187"/>
    </location>
</feature>
<keyword evidence="4 8" id="KW-0554">One-carbon metabolism</keyword>
<dbReference type="InterPro" id="IPR017925">
    <property type="entry name" value="DHFR_CS"/>
</dbReference>
<dbReference type="AlphaFoldDB" id="I2NW88"/>
<evidence type="ECO:0000256" key="8">
    <source>
        <dbReference type="PIRNR" id="PIRNR000194"/>
    </source>
</evidence>
<evidence type="ECO:0000313" key="11">
    <source>
        <dbReference type="EMBL" id="EIG30099.1"/>
    </source>
</evidence>
<dbReference type="PROSITE" id="PS51330">
    <property type="entry name" value="DHFR_2"/>
    <property type="match status" value="1"/>
</dbReference>
<dbReference type="GO" id="GO:0070401">
    <property type="term" value="F:NADP+ binding"/>
    <property type="evidence" value="ECO:0007669"/>
    <property type="project" value="UniProtKB-ARBA"/>
</dbReference>
<name>I2NW88_NEISI</name>